<gene>
    <name evidence="2" type="ORF">R1flu_010929</name>
</gene>
<evidence type="ECO:0000256" key="1">
    <source>
        <dbReference type="SAM" id="MobiDB-lite"/>
    </source>
</evidence>
<keyword evidence="3" id="KW-1185">Reference proteome</keyword>
<protein>
    <submittedName>
        <fullName evidence="2">Uncharacterized protein</fullName>
    </submittedName>
</protein>
<feature type="compositionally biased region" description="Basic and acidic residues" evidence="1">
    <location>
        <begin position="60"/>
        <end position="69"/>
    </location>
</feature>
<reference evidence="2 3" key="1">
    <citation type="submission" date="2024-09" db="EMBL/GenBank/DDBJ databases">
        <title>Chromosome-scale assembly of Riccia fluitans.</title>
        <authorList>
            <person name="Paukszto L."/>
            <person name="Sawicki J."/>
            <person name="Karawczyk K."/>
            <person name="Piernik-Szablinska J."/>
            <person name="Szczecinska M."/>
            <person name="Mazdziarz M."/>
        </authorList>
    </citation>
    <scope>NUCLEOTIDE SEQUENCE [LARGE SCALE GENOMIC DNA]</scope>
    <source>
        <strain evidence="2">Rf_01</strain>
        <tissue evidence="2">Aerial parts of the thallus</tissue>
    </source>
</reference>
<evidence type="ECO:0000313" key="3">
    <source>
        <dbReference type="Proteomes" id="UP001605036"/>
    </source>
</evidence>
<sequence length="91" mass="9643">MVVRIQESGGFRALVIATSSPIPNARLFISWGGGAVGHPAGVVTSSDPERRLKRWLPRVESQDEHKIGRASEGSFGGAKSTSFLLGGSLRP</sequence>
<evidence type="ECO:0000313" key="2">
    <source>
        <dbReference type="EMBL" id="KAL2643342.1"/>
    </source>
</evidence>
<name>A0ABD1Z9H2_9MARC</name>
<dbReference type="Proteomes" id="UP001605036">
    <property type="component" value="Unassembled WGS sequence"/>
</dbReference>
<organism evidence="2 3">
    <name type="scientific">Riccia fluitans</name>
    <dbReference type="NCBI Taxonomy" id="41844"/>
    <lineage>
        <taxon>Eukaryota</taxon>
        <taxon>Viridiplantae</taxon>
        <taxon>Streptophyta</taxon>
        <taxon>Embryophyta</taxon>
        <taxon>Marchantiophyta</taxon>
        <taxon>Marchantiopsida</taxon>
        <taxon>Marchantiidae</taxon>
        <taxon>Marchantiales</taxon>
        <taxon>Ricciaceae</taxon>
        <taxon>Riccia</taxon>
    </lineage>
</organism>
<proteinExistence type="predicted"/>
<accession>A0ABD1Z9H2</accession>
<comment type="caution">
    <text evidence="2">The sequence shown here is derived from an EMBL/GenBank/DDBJ whole genome shotgun (WGS) entry which is preliminary data.</text>
</comment>
<dbReference type="AlphaFoldDB" id="A0ABD1Z9H2"/>
<dbReference type="EMBL" id="JBHFFA010000002">
    <property type="protein sequence ID" value="KAL2643342.1"/>
    <property type="molecule type" value="Genomic_DNA"/>
</dbReference>
<feature type="region of interest" description="Disordered" evidence="1">
    <location>
        <begin position="58"/>
        <end position="91"/>
    </location>
</feature>